<evidence type="ECO:0000256" key="1">
    <source>
        <dbReference type="PROSITE-ProRule" id="PRU00047"/>
    </source>
</evidence>
<evidence type="ECO:0000259" key="3">
    <source>
        <dbReference type="PROSITE" id="PS50158"/>
    </source>
</evidence>
<dbReference type="Gene3D" id="4.10.60.10">
    <property type="entry name" value="Zinc finger, CCHC-type"/>
    <property type="match status" value="1"/>
</dbReference>
<dbReference type="EMBL" id="KV012639">
    <property type="protein sequence ID" value="KZV24509.1"/>
    <property type="molecule type" value="Genomic_DNA"/>
</dbReference>
<keyword evidence="1" id="KW-0863">Zinc-finger</keyword>
<dbReference type="PROSITE" id="PS50158">
    <property type="entry name" value="ZF_CCHC"/>
    <property type="match status" value="1"/>
</dbReference>
<feature type="region of interest" description="Disordered" evidence="2">
    <location>
        <begin position="58"/>
        <end position="110"/>
    </location>
</feature>
<reference evidence="4 5" key="1">
    <citation type="journal article" date="2015" name="Proc. Natl. Acad. Sci. U.S.A.">
        <title>The resurrection genome of Boea hygrometrica: A blueprint for survival of dehydration.</title>
        <authorList>
            <person name="Xiao L."/>
            <person name="Yang G."/>
            <person name="Zhang L."/>
            <person name="Yang X."/>
            <person name="Zhao S."/>
            <person name="Ji Z."/>
            <person name="Zhou Q."/>
            <person name="Hu M."/>
            <person name="Wang Y."/>
            <person name="Chen M."/>
            <person name="Xu Y."/>
            <person name="Jin H."/>
            <person name="Xiao X."/>
            <person name="Hu G."/>
            <person name="Bao F."/>
            <person name="Hu Y."/>
            <person name="Wan P."/>
            <person name="Li L."/>
            <person name="Deng X."/>
            <person name="Kuang T."/>
            <person name="Xiang C."/>
            <person name="Zhu J.K."/>
            <person name="Oliver M.J."/>
            <person name="He Y."/>
        </authorList>
    </citation>
    <scope>NUCLEOTIDE SEQUENCE [LARGE SCALE GENOMIC DNA]</scope>
    <source>
        <strain evidence="5">cv. XS01</strain>
    </source>
</reference>
<sequence length="248" mass="27500">MAKITDGRYGKGEQLTECQMPFHMSKTTGMSGDADSGDNSRILARIAQLLECLVEQSSRRSEPCSGQGSSQENPQKESRRKRKRQVLLIKKQKSLDQLPQPSNPTPRMNTKPICPSCRKNHYGQCRVGQDGCYRCGTLGHIAKFCPKLNQPTTGKESVMASDQETSVTIESSAAPPLLLTLSAAHHHTRRRAAAVCRRSRCLRDWTCSNQVDEEIPFVTNSSALLVQTDEGAVNPVVDRIRRSTAAYR</sequence>
<feature type="domain" description="CCHC-type" evidence="3">
    <location>
        <begin position="132"/>
        <end position="147"/>
    </location>
</feature>
<organism evidence="4 5">
    <name type="scientific">Dorcoceras hygrometricum</name>
    <dbReference type="NCBI Taxonomy" id="472368"/>
    <lineage>
        <taxon>Eukaryota</taxon>
        <taxon>Viridiplantae</taxon>
        <taxon>Streptophyta</taxon>
        <taxon>Embryophyta</taxon>
        <taxon>Tracheophyta</taxon>
        <taxon>Spermatophyta</taxon>
        <taxon>Magnoliopsida</taxon>
        <taxon>eudicotyledons</taxon>
        <taxon>Gunneridae</taxon>
        <taxon>Pentapetalae</taxon>
        <taxon>asterids</taxon>
        <taxon>lamiids</taxon>
        <taxon>Lamiales</taxon>
        <taxon>Gesneriaceae</taxon>
        <taxon>Didymocarpoideae</taxon>
        <taxon>Trichosporeae</taxon>
        <taxon>Loxocarpinae</taxon>
        <taxon>Dorcoceras</taxon>
    </lineage>
</organism>
<dbReference type="SMART" id="SM00343">
    <property type="entry name" value="ZnF_C2HC"/>
    <property type="match status" value="1"/>
</dbReference>
<evidence type="ECO:0000313" key="5">
    <source>
        <dbReference type="Proteomes" id="UP000250235"/>
    </source>
</evidence>
<keyword evidence="1" id="KW-0479">Metal-binding</keyword>
<dbReference type="Proteomes" id="UP000250235">
    <property type="component" value="Unassembled WGS sequence"/>
</dbReference>
<dbReference type="GO" id="GO:0008270">
    <property type="term" value="F:zinc ion binding"/>
    <property type="evidence" value="ECO:0007669"/>
    <property type="project" value="UniProtKB-KW"/>
</dbReference>
<dbReference type="OrthoDB" id="1103803at2759"/>
<evidence type="ECO:0000256" key="2">
    <source>
        <dbReference type="SAM" id="MobiDB-lite"/>
    </source>
</evidence>
<gene>
    <name evidence="4" type="ORF">F511_40397</name>
</gene>
<feature type="compositionally biased region" description="Polar residues" evidence="2">
    <location>
        <begin position="95"/>
        <end position="108"/>
    </location>
</feature>
<keyword evidence="1" id="KW-0862">Zinc</keyword>
<proteinExistence type="predicted"/>
<dbReference type="AlphaFoldDB" id="A0A2Z7AYH8"/>
<evidence type="ECO:0000313" key="4">
    <source>
        <dbReference type="EMBL" id="KZV24509.1"/>
    </source>
</evidence>
<protein>
    <recommendedName>
        <fullName evidence="3">CCHC-type domain-containing protein</fullName>
    </recommendedName>
</protein>
<dbReference type="Pfam" id="PF00098">
    <property type="entry name" value="zf-CCHC"/>
    <property type="match status" value="1"/>
</dbReference>
<accession>A0A2Z7AYH8</accession>
<name>A0A2Z7AYH8_9LAMI</name>
<keyword evidence="5" id="KW-1185">Reference proteome</keyword>
<dbReference type="InterPro" id="IPR001878">
    <property type="entry name" value="Znf_CCHC"/>
</dbReference>
<feature type="compositionally biased region" description="Polar residues" evidence="2">
    <location>
        <begin position="64"/>
        <end position="73"/>
    </location>
</feature>
<dbReference type="GO" id="GO:0003676">
    <property type="term" value="F:nucleic acid binding"/>
    <property type="evidence" value="ECO:0007669"/>
    <property type="project" value="InterPro"/>
</dbReference>